<dbReference type="InterPro" id="IPR019734">
    <property type="entry name" value="TPR_rpt"/>
</dbReference>
<evidence type="ECO:0000313" key="4">
    <source>
        <dbReference type="Proteomes" id="UP001642464"/>
    </source>
</evidence>
<accession>A0ABP0KZ45</accession>
<evidence type="ECO:0000256" key="2">
    <source>
        <dbReference type="SAM" id="MobiDB-lite"/>
    </source>
</evidence>
<protein>
    <submittedName>
        <fullName evidence="3">Uncharacterized protein</fullName>
    </submittedName>
</protein>
<organism evidence="3 4">
    <name type="scientific">Durusdinium trenchii</name>
    <dbReference type="NCBI Taxonomy" id="1381693"/>
    <lineage>
        <taxon>Eukaryota</taxon>
        <taxon>Sar</taxon>
        <taxon>Alveolata</taxon>
        <taxon>Dinophyceae</taxon>
        <taxon>Suessiales</taxon>
        <taxon>Symbiodiniaceae</taxon>
        <taxon>Durusdinium</taxon>
    </lineage>
</organism>
<dbReference type="SUPFAM" id="SSF48452">
    <property type="entry name" value="TPR-like"/>
    <property type="match status" value="1"/>
</dbReference>
<dbReference type="InterPro" id="IPR011990">
    <property type="entry name" value="TPR-like_helical_dom_sf"/>
</dbReference>
<feature type="repeat" description="TPR" evidence="1">
    <location>
        <begin position="152"/>
        <end position="185"/>
    </location>
</feature>
<proteinExistence type="predicted"/>
<feature type="compositionally biased region" description="Polar residues" evidence="2">
    <location>
        <begin position="108"/>
        <end position="117"/>
    </location>
</feature>
<dbReference type="Proteomes" id="UP001642464">
    <property type="component" value="Unassembled WGS sequence"/>
</dbReference>
<dbReference type="Gene3D" id="1.25.40.10">
    <property type="entry name" value="Tetratricopeptide repeat domain"/>
    <property type="match status" value="1"/>
</dbReference>
<name>A0ABP0KZ45_9DINO</name>
<dbReference type="PROSITE" id="PS50005">
    <property type="entry name" value="TPR"/>
    <property type="match status" value="1"/>
</dbReference>
<feature type="region of interest" description="Disordered" evidence="2">
    <location>
        <begin position="93"/>
        <end position="134"/>
    </location>
</feature>
<sequence length="438" mass="49671">MISPSDSEQAEKEQKWLWTWHQQKLQKEKLFGQKASNPWIRDLSGRPYFLGQTTGDSRPRHLLPSSAAPHMAVTHFCTEQRRAFQLETSVCSSKYSPSKPRFNKRSSENPVLPNQSGADVAVKRQHSSPLGSGLTAAPQGCAPFQDVRKEEVRIWTNLALCQKKQGRVGDAASSASRALELEPYNVKARFLRGSCQPDAREAIEDLAKAFTLEPTLMEAKREWLLRRKGEDTWTKAEVLAIMADVTRVQQCVQEAVSLLGQTHLQSREKEPLSLMEAHELVRTQGLPKDPLKDYGLSTETFHELLGTYQDEPEVILRAQQMMHPPGRGDRQRARQMTIEQIVQTHEAMGAVLRRMLEELRALDPAQLMRLELQLLEATAELLSYLEVSALQIHPEDVEEAISMNEYQLQNNPDFMKSSEDLANLMQELLEVTEQLRAA</sequence>
<gene>
    <name evidence="3" type="ORF">SCF082_LOCUS19963</name>
</gene>
<evidence type="ECO:0000313" key="3">
    <source>
        <dbReference type="EMBL" id="CAK9032187.1"/>
    </source>
</evidence>
<dbReference type="SMART" id="SM00028">
    <property type="entry name" value="TPR"/>
    <property type="match status" value="1"/>
</dbReference>
<evidence type="ECO:0000256" key="1">
    <source>
        <dbReference type="PROSITE-ProRule" id="PRU00339"/>
    </source>
</evidence>
<keyword evidence="1" id="KW-0802">TPR repeat</keyword>
<reference evidence="3 4" key="1">
    <citation type="submission" date="2024-02" db="EMBL/GenBank/DDBJ databases">
        <authorList>
            <person name="Chen Y."/>
            <person name="Shah S."/>
            <person name="Dougan E. K."/>
            <person name="Thang M."/>
            <person name="Chan C."/>
        </authorList>
    </citation>
    <scope>NUCLEOTIDE SEQUENCE [LARGE SCALE GENOMIC DNA]</scope>
</reference>
<dbReference type="EMBL" id="CAXAMM010013780">
    <property type="protein sequence ID" value="CAK9032187.1"/>
    <property type="molecule type" value="Genomic_DNA"/>
</dbReference>
<keyword evidence="4" id="KW-1185">Reference proteome</keyword>
<comment type="caution">
    <text evidence="3">The sequence shown here is derived from an EMBL/GenBank/DDBJ whole genome shotgun (WGS) entry which is preliminary data.</text>
</comment>